<sequence length="444" mass="48526">MTMTKWMLSSTLTTILLLGCGGGGSGDDAGTANSGDPSNNPINTQLTLNTVVTNKCNVQSPKAGVEVLFHNAQGDVIAEHVTDSNGLLTTAWPSDAKHITTVALNYFTRNYGFKTLSIDTIMDTKGGDLGVIHFTNFSYAPDCGCKDVTFFVQNLIESSPDSLLNINGGQGYLTPYTADYSLEWCDVQGPIDIQLVAADHQSSQAGQIDLTNLDEYTLSLDDFTHEGVMVNDPINSSEDDIHAYSSGGWDSYNYGNEPIFIYPTIGGHYYVSSNITKQINVYDTVCYSANSAIRKLDQQGNASSEMVLNVNNAFSKEAYSLYETIRSQQAPYQYDFSNASDDTAFSEIVLGGRNGDGGVVWRLHGGIRGTIPNFSFPPSLDARINVLVDPYIQFLATSYGDKKTLDEWRRLAVEQSRMADPDLSPLSKGSDVMNLGFYNVEYTY</sequence>
<evidence type="ECO:0000313" key="1">
    <source>
        <dbReference type="EMBL" id="GGP56717.1"/>
    </source>
</evidence>
<evidence type="ECO:0008006" key="3">
    <source>
        <dbReference type="Google" id="ProtNLM"/>
    </source>
</evidence>
<keyword evidence="2" id="KW-1185">Reference proteome</keyword>
<dbReference type="EMBL" id="BMQV01000023">
    <property type="protein sequence ID" value="GGP56717.1"/>
    <property type="molecule type" value="Genomic_DNA"/>
</dbReference>
<dbReference type="RefSeq" id="WP_188920586.1">
    <property type="nucleotide sequence ID" value="NZ_BMQV01000023.1"/>
</dbReference>
<evidence type="ECO:0000313" key="2">
    <source>
        <dbReference type="Proteomes" id="UP000654367"/>
    </source>
</evidence>
<proteinExistence type="predicted"/>
<accession>A0ABQ2Q7Y5</accession>
<comment type="caution">
    <text evidence="1">The sequence shown here is derived from an EMBL/GenBank/DDBJ whole genome shotgun (WGS) entry which is preliminary data.</text>
</comment>
<protein>
    <recommendedName>
        <fullName evidence="3">Lipoprotein</fullName>
    </recommendedName>
</protein>
<dbReference type="PROSITE" id="PS51257">
    <property type="entry name" value="PROKAR_LIPOPROTEIN"/>
    <property type="match status" value="1"/>
</dbReference>
<name>A0ABQ2Q7Y5_9GAMM</name>
<dbReference type="Proteomes" id="UP000654367">
    <property type="component" value="Unassembled WGS sequence"/>
</dbReference>
<reference evidence="2" key="1">
    <citation type="journal article" date="2019" name="Int. J. Syst. Evol. Microbiol.">
        <title>The Global Catalogue of Microorganisms (GCM) 10K type strain sequencing project: providing services to taxonomists for standard genome sequencing and annotation.</title>
        <authorList>
            <consortium name="The Broad Institute Genomics Platform"/>
            <consortium name="The Broad Institute Genome Sequencing Center for Infectious Disease"/>
            <person name="Wu L."/>
            <person name="Ma J."/>
        </authorList>
    </citation>
    <scope>NUCLEOTIDE SEQUENCE [LARGE SCALE GENOMIC DNA]</scope>
    <source>
        <strain evidence="2">JCM 32304</strain>
    </source>
</reference>
<organism evidence="1 2">
    <name type="scientific">Shewanella saliphila</name>
    <dbReference type="NCBI Taxonomy" id="2282698"/>
    <lineage>
        <taxon>Bacteria</taxon>
        <taxon>Pseudomonadati</taxon>
        <taxon>Pseudomonadota</taxon>
        <taxon>Gammaproteobacteria</taxon>
        <taxon>Alteromonadales</taxon>
        <taxon>Shewanellaceae</taxon>
        <taxon>Shewanella</taxon>
    </lineage>
</organism>
<gene>
    <name evidence="1" type="ORF">GCM10009409_23570</name>
</gene>